<protein>
    <submittedName>
        <fullName evidence="2">Uncharacterized protein</fullName>
    </submittedName>
</protein>
<dbReference type="Proteomes" id="UP000887576">
    <property type="component" value="Unplaced"/>
</dbReference>
<name>A0AC34RIZ5_9BILA</name>
<organism evidence="1 2">
    <name type="scientific">Panagrolaimus sp. JU765</name>
    <dbReference type="NCBI Taxonomy" id="591449"/>
    <lineage>
        <taxon>Eukaryota</taxon>
        <taxon>Metazoa</taxon>
        <taxon>Ecdysozoa</taxon>
        <taxon>Nematoda</taxon>
        <taxon>Chromadorea</taxon>
        <taxon>Rhabditida</taxon>
        <taxon>Tylenchina</taxon>
        <taxon>Panagrolaimomorpha</taxon>
        <taxon>Panagrolaimoidea</taxon>
        <taxon>Panagrolaimidae</taxon>
        <taxon>Panagrolaimus</taxon>
    </lineage>
</organism>
<proteinExistence type="predicted"/>
<reference evidence="2" key="1">
    <citation type="submission" date="2022-11" db="UniProtKB">
        <authorList>
            <consortium name="WormBaseParasite"/>
        </authorList>
    </citation>
    <scope>IDENTIFICATION</scope>
</reference>
<sequence>MKSAKTPFTKQMPTPAIFQPNVFGSLNGSDDENYFSAQNWSSPSSPPPPASSSDPQSNVVVPNPPVVPSPDPKKLRVFNDMADYIKKNHRKFNYDVRNDAFYRSDGEMYKGSTLNSVLSRYLGESSKRTPAYGTIEKMLNKDPGLIKKLGDYWGFNDWRSP</sequence>
<dbReference type="WBParaSite" id="JU765_v2.g7040.t1">
    <property type="protein sequence ID" value="JU765_v2.g7040.t1"/>
    <property type="gene ID" value="JU765_v2.g7040"/>
</dbReference>
<evidence type="ECO:0000313" key="1">
    <source>
        <dbReference type="Proteomes" id="UP000887576"/>
    </source>
</evidence>
<evidence type="ECO:0000313" key="2">
    <source>
        <dbReference type="WBParaSite" id="JU765_v2.g7040.t1"/>
    </source>
</evidence>
<accession>A0AC34RIZ5</accession>